<dbReference type="OrthoDB" id="1826974at2"/>
<keyword evidence="1" id="KW-0812">Transmembrane</keyword>
<dbReference type="Proteomes" id="UP000182192">
    <property type="component" value="Unassembled WGS sequence"/>
</dbReference>
<dbReference type="AlphaFoldDB" id="A0A1I1JVJ1"/>
<proteinExistence type="predicted"/>
<evidence type="ECO:0008006" key="4">
    <source>
        <dbReference type="Google" id="ProtNLM"/>
    </source>
</evidence>
<dbReference type="EMBL" id="FOKQ01000014">
    <property type="protein sequence ID" value="SFC52261.1"/>
    <property type="molecule type" value="Genomic_DNA"/>
</dbReference>
<sequence length="157" mass="17749">MKCGIIEDGDKNARKKPKDMSQLEMMSIIYCFISYFGYKASMEKCSSVMQGVVTDVDKKSDTRHGYYYIAYVISEEAHDMSFETHSVRHEYTKGESVNIHYAPDDISDYYINSAEPTGQDVSLIFTLVFMLIVVSVTDIVRGKQYRKLCSGQNGSAG</sequence>
<feature type="transmembrane region" description="Helical" evidence="1">
    <location>
        <begin position="121"/>
        <end position="140"/>
    </location>
</feature>
<gene>
    <name evidence="2" type="ORF">SAMN02910406_01874</name>
</gene>
<keyword evidence="1" id="KW-0472">Membrane</keyword>
<reference evidence="2 3" key="1">
    <citation type="submission" date="2016-10" db="EMBL/GenBank/DDBJ databases">
        <authorList>
            <person name="de Groot N.N."/>
        </authorList>
    </citation>
    <scope>NUCLEOTIDE SEQUENCE [LARGE SCALE GENOMIC DNA]</scope>
    <source>
        <strain evidence="2 3">AR67</strain>
    </source>
</reference>
<name>A0A1I1JVJ1_RUMAL</name>
<organism evidence="2 3">
    <name type="scientific">Ruminococcus albus</name>
    <dbReference type="NCBI Taxonomy" id="1264"/>
    <lineage>
        <taxon>Bacteria</taxon>
        <taxon>Bacillati</taxon>
        <taxon>Bacillota</taxon>
        <taxon>Clostridia</taxon>
        <taxon>Eubacteriales</taxon>
        <taxon>Oscillospiraceae</taxon>
        <taxon>Ruminococcus</taxon>
    </lineage>
</organism>
<evidence type="ECO:0000313" key="3">
    <source>
        <dbReference type="Proteomes" id="UP000182192"/>
    </source>
</evidence>
<accession>A0A1I1JVJ1</accession>
<feature type="transmembrane region" description="Helical" evidence="1">
    <location>
        <begin position="21"/>
        <end position="38"/>
    </location>
</feature>
<evidence type="ECO:0000256" key="1">
    <source>
        <dbReference type="SAM" id="Phobius"/>
    </source>
</evidence>
<evidence type="ECO:0000313" key="2">
    <source>
        <dbReference type="EMBL" id="SFC52261.1"/>
    </source>
</evidence>
<protein>
    <recommendedName>
        <fullName evidence="4">DUF3592 domain-containing protein</fullName>
    </recommendedName>
</protein>
<keyword evidence="1" id="KW-1133">Transmembrane helix</keyword>